<dbReference type="CDD" id="cd00118">
    <property type="entry name" value="LysM"/>
    <property type="match status" value="1"/>
</dbReference>
<dbReference type="InterPro" id="IPR050570">
    <property type="entry name" value="Cell_wall_metabolism_enzyme"/>
</dbReference>
<dbReference type="AlphaFoldDB" id="A0A2A6RGT5"/>
<dbReference type="InterPro" id="IPR036779">
    <property type="entry name" value="LysM_dom_sf"/>
</dbReference>
<dbReference type="Gene3D" id="2.30.30.40">
    <property type="entry name" value="SH3 Domains"/>
    <property type="match status" value="1"/>
</dbReference>
<organism evidence="3 4">
    <name type="scientific">Candidatus Viridilinea mediisalina</name>
    <dbReference type="NCBI Taxonomy" id="2024553"/>
    <lineage>
        <taxon>Bacteria</taxon>
        <taxon>Bacillati</taxon>
        <taxon>Chloroflexota</taxon>
        <taxon>Chloroflexia</taxon>
        <taxon>Chloroflexales</taxon>
        <taxon>Chloroflexineae</taxon>
        <taxon>Oscillochloridaceae</taxon>
        <taxon>Candidatus Viridilinea</taxon>
    </lineage>
</organism>
<sequence length="489" mass="52314">MAAASSSVSRVRRAAAARAALDRVRGHSTLAGAPRAQAPATQTAAGRSALSQDTKVRWWRHATLVCFVALVLLGQVVALRFDWFSEAPALAHEAAPSSEPALGGCHDESALNGAAVASDCPGEVPIMAFSLATPRLPAAQPEPDAPVLQRPLEVPDAFLSYHVLTANQTLGAVAQHYDLPLETLIWANYLDYGDALMVGQTLRIPRAPGLSHRVAPGETLGQLAERFSVAPEAIATYPPNGLGDDLRLHVGSELFVPNGTRPWPAEWLEIKGGLEGLARWGPEPAGVILANQTNLRNGPSTEHVRVLQLDAGRQLALRARHKDWLLVAFGTTRAWVRQDLLEINPAEVAALPESNDFPPPPPRWVWPARGAITSGFGPRWGGFHDGIDIANRAWTPIVAARSGRVSEAGWCRGYGYCVKIMHGGGVMTTYGHLITRPIVSVGDQVEAGQLIGHMGSTFDRAGGGFSTGVHLHFSIKINGRAVDPLRFLP</sequence>
<dbReference type="SUPFAM" id="SSF51261">
    <property type="entry name" value="Duplicated hybrid motif"/>
    <property type="match status" value="1"/>
</dbReference>
<dbReference type="PROSITE" id="PS51782">
    <property type="entry name" value="LYSM"/>
    <property type="match status" value="2"/>
</dbReference>
<keyword evidence="4" id="KW-1185">Reference proteome</keyword>
<keyword evidence="1" id="KW-0472">Membrane</keyword>
<keyword evidence="1" id="KW-0812">Transmembrane</keyword>
<keyword evidence="1" id="KW-1133">Transmembrane helix</keyword>
<comment type="caution">
    <text evidence="3">The sequence shown here is derived from an EMBL/GenBank/DDBJ whole genome shotgun (WGS) entry which is preliminary data.</text>
</comment>
<dbReference type="Pfam" id="PF01476">
    <property type="entry name" value="LysM"/>
    <property type="match status" value="2"/>
</dbReference>
<evidence type="ECO:0000256" key="1">
    <source>
        <dbReference type="SAM" id="Phobius"/>
    </source>
</evidence>
<dbReference type="EMBL" id="NQWI01000089">
    <property type="protein sequence ID" value="PDW02070.1"/>
    <property type="molecule type" value="Genomic_DNA"/>
</dbReference>
<dbReference type="GO" id="GO:0004222">
    <property type="term" value="F:metalloendopeptidase activity"/>
    <property type="evidence" value="ECO:0007669"/>
    <property type="project" value="TreeGrafter"/>
</dbReference>
<feature type="transmembrane region" description="Helical" evidence="1">
    <location>
        <begin position="58"/>
        <end position="79"/>
    </location>
</feature>
<dbReference type="InterPro" id="IPR011055">
    <property type="entry name" value="Dup_hybrid_motif"/>
</dbReference>
<dbReference type="SMART" id="SM00257">
    <property type="entry name" value="LysM"/>
    <property type="match status" value="2"/>
</dbReference>
<dbReference type="Proteomes" id="UP000220527">
    <property type="component" value="Unassembled WGS sequence"/>
</dbReference>
<dbReference type="Gene3D" id="2.70.70.10">
    <property type="entry name" value="Glucose Permease (Domain IIA)"/>
    <property type="match status" value="1"/>
</dbReference>
<dbReference type="Gene3D" id="3.10.350.10">
    <property type="entry name" value="LysM domain"/>
    <property type="match status" value="2"/>
</dbReference>
<dbReference type="InterPro" id="IPR016047">
    <property type="entry name" value="M23ase_b-sheet_dom"/>
</dbReference>
<proteinExistence type="predicted"/>
<feature type="domain" description="LysM" evidence="2">
    <location>
        <begin position="210"/>
        <end position="256"/>
    </location>
</feature>
<evidence type="ECO:0000313" key="4">
    <source>
        <dbReference type="Proteomes" id="UP000220527"/>
    </source>
</evidence>
<dbReference type="InterPro" id="IPR018392">
    <property type="entry name" value="LysM"/>
</dbReference>
<dbReference type="OrthoDB" id="9809488at2"/>
<accession>A0A2A6RGT5</accession>
<dbReference type="PANTHER" id="PTHR21666">
    <property type="entry name" value="PEPTIDASE-RELATED"/>
    <property type="match status" value="1"/>
</dbReference>
<dbReference type="PANTHER" id="PTHR21666:SF270">
    <property type="entry name" value="MUREIN HYDROLASE ACTIVATOR ENVC"/>
    <property type="match status" value="1"/>
</dbReference>
<gene>
    <name evidence="3" type="ORF">CJ255_15795</name>
</gene>
<protein>
    <recommendedName>
        <fullName evidence="2">LysM domain-containing protein</fullName>
    </recommendedName>
</protein>
<dbReference type="Pfam" id="PF01551">
    <property type="entry name" value="Peptidase_M23"/>
    <property type="match status" value="1"/>
</dbReference>
<feature type="domain" description="LysM" evidence="2">
    <location>
        <begin position="160"/>
        <end position="204"/>
    </location>
</feature>
<reference evidence="4" key="1">
    <citation type="submission" date="2017-08" db="EMBL/GenBank/DDBJ databases">
        <authorList>
            <person name="Grouzdev D.S."/>
            <person name="Gaisin V.A."/>
            <person name="Rysina M.S."/>
            <person name="Gorlenko V.M."/>
        </authorList>
    </citation>
    <scope>NUCLEOTIDE SEQUENCE [LARGE SCALE GENOMIC DNA]</scope>
    <source>
        <strain evidence="4">Kir15-3F</strain>
    </source>
</reference>
<dbReference type="CDD" id="cd12797">
    <property type="entry name" value="M23_peptidase"/>
    <property type="match status" value="1"/>
</dbReference>
<name>A0A2A6RGT5_9CHLR</name>
<dbReference type="RefSeq" id="WP_097645064.1">
    <property type="nucleotide sequence ID" value="NZ_NQWI01000089.1"/>
</dbReference>
<evidence type="ECO:0000313" key="3">
    <source>
        <dbReference type="EMBL" id="PDW02070.1"/>
    </source>
</evidence>
<dbReference type="SUPFAM" id="SSF54106">
    <property type="entry name" value="LysM domain"/>
    <property type="match status" value="1"/>
</dbReference>
<evidence type="ECO:0000259" key="2">
    <source>
        <dbReference type="PROSITE" id="PS51782"/>
    </source>
</evidence>